<evidence type="ECO:0000259" key="13">
    <source>
        <dbReference type="PROSITE" id="PS51456"/>
    </source>
</evidence>
<evidence type="ECO:0000256" key="12">
    <source>
        <dbReference type="PROSITE-ProRule" id="PRU00782"/>
    </source>
</evidence>
<dbReference type="InterPro" id="IPR036961">
    <property type="entry name" value="Kinesin_motor_dom_sf"/>
</dbReference>
<feature type="binding site" evidence="12">
    <location>
        <begin position="104"/>
        <end position="111"/>
    </location>
    <ligand>
        <name>ATP</name>
        <dbReference type="ChEBI" id="CHEBI:30616"/>
    </ligand>
</feature>
<dbReference type="Pfam" id="PF06017">
    <property type="entry name" value="Myosin_TH1"/>
    <property type="match status" value="1"/>
</dbReference>
<feature type="region of interest" description="Actin-binding" evidence="12">
    <location>
        <begin position="518"/>
        <end position="540"/>
    </location>
</feature>
<feature type="non-terminal residue" evidence="15">
    <location>
        <position position="917"/>
    </location>
</feature>
<dbReference type="FunFam" id="1.20.58.530:FF:000004">
    <property type="entry name" value="Unconventional myosin ID"/>
    <property type="match status" value="1"/>
</dbReference>
<keyword evidence="3 12" id="KW-0547">Nucleotide-binding</keyword>
<dbReference type="GO" id="GO:0030048">
    <property type="term" value="P:actin filament-based movement"/>
    <property type="evidence" value="ECO:0007669"/>
    <property type="project" value="TreeGrafter"/>
</dbReference>
<dbReference type="PROSITE" id="PS51757">
    <property type="entry name" value="TH1"/>
    <property type="match status" value="1"/>
</dbReference>
<dbReference type="GO" id="GO:0005902">
    <property type="term" value="C:microvillus"/>
    <property type="evidence" value="ECO:0007669"/>
    <property type="project" value="TreeGrafter"/>
</dbReference>
<dbReference type="GO" id="GO:0005516">
    <property type="term" value="F:calmodulin binding"/>
    <property type="evidence" value="ECO:0007669"/>
    <property type="project" value="UniProtKB-KW"/>
</dbReference>
<dbReference type="Gene3D" id="6.20.240.20">
    <property type="match status" value="1"/>
</dbReference>
<keyword evidence="5" id="KW-0112">Calmodulin-binding</keyword>
<dbReference type="EMBL" id="VYZB01001433">
    <property type="protein sequence ID" value="NWS78558.1"/>
    <property type="molecule type" value="Genomic_DNA"/>
</dbReference>
<dbReference type="GO" id="GO:0007605">
    <property type="term" value="P:sensory perception of sound"/>
    <property type="evidence" value="ECO:0007669"/>
    <property type="project" value="TreeGrafter"/>
</dbReference>
<keyword evidence="4 12" id="KW-0067">ATP-binding</keyword>
<dbReference type="AlphaFoldDB" id="A0A7K5IAD1"/>
<organism evidence="15 16">
    <name type="scientific">Crotophaga sulcirostris</name>
    <name type="common">Groove-billed ani</name>
    <dbReference type="NCBI Taxonomy" id="33598"/>
    <lineage>
        <taxon>Eukaryota</taxon>
        <taxon>Metazoa</taxon>
        <taxon>Chordata</taxon>
        <taxon>Craniata</taxon>
        <taxon>Vertebrata</taxon>
        <taxon>Euteleostomi</taxon>
        <taxon>Archelosauria</taxon>
        <taxon>Archosauria</taxon>
        <taxon>Dinosauria</taxon>
        <taxon>Saurischia</taxon>
        <taxon>Theropoda</taxon>
        <taxon>Coelurosauria</taxon>
        <taxon>Aves</taxon>
        <taxon>Neognathae</taxon>
        <taxon>Neoaves</taxon>
        <taxon>Otidimorphae</taxon>
        <taxon>Cuculiformes</taxon>
        <taxon>Crotophagidae</taxon>
        <taxon>Crotophaga</taxon>
    </lineage>
</organism>
<dbReference type="GO" id="GO:0005886">
    <property type="term" value="C:plasma membrane"/>
    <property type="evidence" value="ECO:0007669"/>
    <property type="project" value="TreeGrafter"/>
</dbReference>
<sequence>MEATTSLLDTAAVGDLVLLDPLTEESLLCTLQERFHRSDIYTYIGNVVISVNPYRSLPIYTPEKVQEYHNCNFFAVKPHIYAIADDAYRSLRDRDRDQCILITGESGAGKTEASKLVMSYVAAVSSKGEEVDKVKEQLLQSNPVLEGECPRPTLCPLCPPEQLKLRQDCRHYRYLNRESSGLPGVDDAANFHAMQDAMRVIGFSPAEVTALLEVTAVVLKLGNVELSSSYQASGMEACSIAEPQELREICELIGLDPSTLEQALCSRTVKARDEMVLTTLTVPQGYYGRDALAKNIYSRLFDWLVNRINTSIQVKSGKQRKVMGVLDIYGFEIFQDNGFEQFIINYCNEKLQQIFILMTLKEEQEEYVREGIQWTPVEFFDNSIICNLIENSKGGILAMLDEECLRPGVVNEDTFLTKLNQLFANHKHYESRATQNARHVMDASLLPHCFRIHHYAGKVTYNVTGFIEKNNDLLFRDLSQAMWAARHTLLRSLFPEGDPQKASLKLPPTAGFQFKSSVATLMKNLYSKNPNYIRCIKPNETKTAMLFTPELVLAQIRYLGLLENVRVRRAGYAFRQLYGPFLERYKMLGTQTWPRWPRSDREGVEVLLAELPIPPEELAFGYTKIFIRSPRTLFDLEKQRQERVAELATLIQKMFRGWRCRTQYQLMRKSQIIISAWFRGHAQKNRYKQMKRSALIIQAYARGWKVRRAYRRFFRSGASARLANFIYRRLVQRFLVELGKNLPPLLVLDQTWPPAPYKFLDKANQELRSIFCRWKCKKYREQLTPQRRALLQAKLCASELFKDKKALYPKSLAQPFSGEYLGLAQNPRYQKLHAVAKDNLVMADTVRKVNRASGKTVPRLLLLTSERLVLAEPRAAQPKAALSLGDIDAASVTRFSDGLLALHLKEVCGVLGGLGGL</sequence>
<keyword evidence="16" id="KW-1185">Reference proteome</keyword>
<evidence type="ECO:0000256" key="3">
    <source>
        <dbReference type="ARBA" id="ARBA00022741"/>
    </source>
</evidence>
<evidence type="ECO:0000256" key="1">
    <source>
        <dbReference type="ARBA" id="ARBA00008314"/>
    </source>
</evidence>
<dbReference type="GO" id="GO:0005737">
    <property type="term" value="C:cytoplasm"/>
    <property type="evidence" value="ECO:0007669"/>
    <property type="project" value="TreeGrafter"/>
</dbReference>
<dbReference type="Gene3D" id="1.20.58.530">
    <property type="match status" value="1"/>
</dbReference>
<dbReference type="Gene3D" id="1.20.5.190">
    <property type="match status" value="1"/>
</dbReference>
<feature type="domain" description="Myosin motor" evidence="13">
    <location>
        <begin position="11"/>
        <end position="641"/>
    </location>
</feature>
<dbReference type="GO" id="GO:0000146">
    <property type="term" value="F:microfilament motor activity"/>
    <property type="evidence" value="ECO:0007669"/>
    <property type="project" value="TreeGrafter"/>
</dbReference>
<evidence type="ECO:0000256" key="9">
    <source>
        <dbReference type="ARBA" id="ARBA00039640"/>
    </source>
</evidence>
<dbReference type="GO" id="GO:0006897">
    <property type="term" value="P:endocytosis"/>
    <property type="evidence" value="ECO:0007669"/>
    <property type="project" value="TreeGrafter"/>
</dbReference>
<dbReference type="OrthoDB" id="10055605at2759"/>
<dbReference type="InterPro" id="IPR001609">
    <property type="entry name" value="Myosin_head_motor_dom-like"/>
</dbReference>
<dbReference type="InterPro" id="IPR000048">
    <property type="entry name" value="IQ_motif_EF-hand-BS"/>
</dbReference>
<dbReference type="Gene3D" id="3.40.850.10">
    <property type="entry name" value="Kinesin motor domain"/>
    <property type="match status" value="2"/>
</dbReference>
<keyword evidence="8 12" id="KW-0009">Actin-binding</keyword>
<name>A0A7K5IAD1_CROSL</name>
<dbReference type="Pfam" id="PF00612">
    <property type="entry name" value="IQ"/>
    <property type="match status" value="2"/>
</dbReference>
<evidence type="ECO:0000256" key="8">
    <source>
        <dbReference type="ARBA" id="ARBA00023203"/>
    </source>
</evidence>
<feature type="domain" description="TH1" evidence="14">
    <location>
        <begin position="805"/>
        <end position="917"/>
    </location>
</feature>
<dbReference type="Proteomes" id="UP000549499">
    <property type="component" value="Unassembled WGS sequence"/>
</dbReference>
<dbReference type="GO" id="GO:0051015">
    <property type="term" value="F:actin filament binding"/>
    <property type="evidence" value="ECO:0007669"/>
    <property type="project" value="TreeGrafter"/>
</dbReference>
<dbReference type="GO" id="GO:0016459">
    <property type="term" value="C:myosin complex"/>
    <property type="evidence" value="ECO:0007669"/>
    <property type="project" value="UniProtKB-KW"/>
</dbReference>
<dbReference type="PANTHER" id="PTHR13140:SF291">
    <property type="entry name" value="UNCONVENTIONAL MYOSIN-IA"/>
    <property type="match status" value="1"/>
</dbReference>
<evidence type="ECO:0000259" key="14">
    <source>
        <dbReference type="PROSITE" id="PS51757"/>
    </source>
</evidence>
<evidence type="ECO:0000256" key="6">
    <source>
        <dbReference type="ARBA" id="ARBA00023123"/>
    </source>
</evidence>
<accession>A0A7K5IAD1</accession>
<comment type="similarity">
    <text evidence="1 12">Belongs to the TRAFAC class myosin-kinesin ATPase superfamily. Myosin family.</text>
</comment>
<dbReference type="InterPro" id="IPR027417">
    <property type="entry name" value="P-loop_NTPase"/>
</dbReference>
<evidence type="ECO:0000256" key="2">
    <source>
        <dbReference type="ARBA" id="ARBA00022737"/>
    </source>
</evidence>
<evidence type="ECO:0000313" key="16">
    <source>
        <dbReference type="Proteomes" id="UP000549499"/>
    </source>
</evidence>
<gene>
    <name evidence="15" type="primary">Myo1a</name>
    <name evidence="15" type="ORF">CROSUL_R07268</name>
</gene>
<dbReference type="Gene3D" id="1.10.10.820">
    <property type="match status" value="1"/>
</dbReference>
<dbReference type="PANTHER" id="PTHR13140">
    <property type="entry name" value="MYOSIN"/>
    <property type="match status" value="1"/>
</dbReference>
<dbReference type="GO" id="GO:0005524">
    <property type="term" value="F:ATP binding"/>
    <property type="evidence" value="ECO:0007669"/>
    <property type="project" value="UniProtKB-UniRule"/>
</dbReference>
<evidence type="ECO:0000256" key="4">
    <source>
        <dbReference type="ARBA" id="ARBA00022840"/>
    </source>
</evidence>
<keyword evidence="7 12" id="KW-0505">Motor protein</keyword>
<evidence type="ECO:0000313" key="15">
    <source>
        <dbReference type="EMBL" id="NWS78558.1"/>
    </source>
</evidence>
<dbReference type="Pfam" id="PF00063">
    <property type="entry name" value="Myosin_head"/>
    <property type="match status" value="2"/>
</dbReference>
<dbReference type="SMART" id="SM00242">
    <property type="entry name" value="MYSc"/>
    <property type="match status" value="1"/>
</dbReference>
<feature type="non-terminal residue" evidence="15">
    <location>
        <position position="1"/>
    </location>
</feature>
<evidence type="ECO:0000256" key="10">
    <source>
        <dbReference type="ARBA" id="ARBA00041221"/>
    </source>
</evidence>
<dbReference type="Gene3D" id="1.20.120.720">
    <property type="entry name" value="Myosin VI head, motor domain, U50 subdomain"/>
    <property type="match status" value="1"/>
</dbReference>
<dbReference type="PRINTS" id="PR00193">
    <property type="entry name" value="MYOSINHEAVY"/>
</dbReference>
<dbReference type="SMART" id="SM00015">
    <property type="entry name" value="IQ"/>
    <property type="match status" value="3"/>
</dbReference>
<dbReference type="GO" id="GO:0007015">
    <property type="term" value="P:actin filament organization"/>
    <property type="evidence" value="ECO:0007669"/>
    <property type="project" value="TreeGrafter"/>
</dbReference>
<dbReference type="CDD" id="cd23767">
    <property type="entry name" value="IQCD"/>
    <property type="match status" value="2"/>
</dbReference>
<dbReference type="InterPro" id="IPR010926">
    <property type="entry name" value="Myosin_TH1"/>
</dbReference>
<keyword evidence="2" id="KW-0677">Repeat</keyword>
<dbReference type="FunFam" id="1.20.5.4820:FF:000013">
    <property type="entry name" value="LOW QUALITY PROTEIN: unconventional myosin-Ib"/>
    <property type="match status" value="1"/>
</dbReference>
<evidence type="ECO:0000256" key="7">
    <source>
        <dbReference type="ARBA" id="ARBA00023175"/>
    </source>
</evidence>
<protein>
    <recommendedName>
        <fullName evidence="9">Unconventional myosin-Ia</fullName>
    </recommendedName>
    <alternativeName>
        <fullName evidence="10">Brush border myosin I</fullName>
    </alternativeName>
    <alternativeName>
        <fullName evidence="11">Myosin I heavy chain</fullName>
    </alternativeName>
</protein>
<proteinExistence type="inferred from homology"/>
<keyword evidence="6 12" id="KW-0518">Myosin</keyword>
<evidence type="ECO:0000256" key="5">
    <source>
        <dbReference type="ARBA" id="ARBA00022860"/>
    </source>
</evidence>
<dbReference type="GO" id="GO:0005903">
    <property type="term" value="C:brush border"/>
    <property type="evidence" value="ECO:0007669"/>
    <property type="project" value="TreeGrafter"/>
</dbReference>
<dbReference type="PROSITE" id="PS50096">
    <property type="entry name" value="IQ"/>
    <property type="match status" value="3"/>
</dbReference>
<comment type="caution">
    <text evidence="15">The sequence shown here is derived from an EMBL/GenBank/DDBJ whole genome shotgun (WGS) entry which is preliminary data.</text>
</comment>
<evidence type="ECO:0000256" key="11">
    <source>
        <dbReference type="ARBA" id="ARBA00041380"/>
    </source>
</evidence>
<reference evidence="15 16" key="1">
    <citation type="submission" date="2019-09" db="EMBL/GenBank/DDBJ databases">
        <title>Bird 10,000 Genomes (B10K) Project - Family phase.</title>
        <authorList>
            <person name="Zhang G."/>
        </authorList>
    </citation>
    <scope>NUCLEOTIDE SEQUENCE [LARGE SCALE GENOMIC DNA]</scope>
    <source>
        <strain evidence="15">B10K-DU-003-44</strain>
        <tissue evidence="15">Muscle</tissue>
    </source>
</reference>
<dbReference type="SUPFAM" id="SSF52540">
    <property type="entry name" value="P-loop containing nucleoside triphosphate hydrolases"/>
    <property type="match status" value="1"/>
</dbReference>
<dbReference type="PROSITE" id="PS51456">
    <property type="entry name" value="MYOSIN_MOTOR"/>
    <property type="match status" value="1"/>
</dbReference>